<dbReference type="OrthoDB" id="7223978at2"/>
<sequence length="194" mass="21744">MSETPDFILPPKGGEQDLSRPRFYMRAVQNNFKSNLEGRPIFDEVEFVEIHVPGDRGTISDRPVNASDKARWPREYAAFKANEEIPEEGTPIGEWPAINRSQAEELKHAKVRTVEQLAALPDEALMRVVPMGGFSLRDKARRFLEAAASTAPMEKLSAENDELRTTMAAMQEQMKLLQEQMAKQAAQAASDKAD</sequence>
<gene>
    <name evidence="2" type="ORF">DJ017_19765</name>
</gene>
<dbReference type="Proteomes" id="UP000249254">
    <property type="component" value="Unassembled WGS sequence"/>
</dbReference>
<reference evidence="3" key="1">
    <citation type="submission" date="2018-05" db="EMBL/GenBank/DDBJ databases">
        <authorList>
            <person name="Li X."/>
        </authorList>
    </citation>
    <scope>NUCLEOTIDE SEQUENCE [LARGE SCALE GENOMIC DNA]</scope>
    <source>
        <strain evidence="3">LX32</strain>
    </source>
</reference>
<protein>
    <submittedName>
        <fullName evidence="2">Uncharacterized protein</fullName>
    </submittedName>
</protein>
<evidence type="ECO:0000256" key="1">
    <source>
        <dbReference type="SAM" id="Coils"/>
    </source>
</evidence>
<dbReference type="AlphaFoldDB" id="A0A328AEK6"/>
<feature type="coiled-coil region" evidence="1">
    <location>
        <begin position="153"/>
        <end position="187"/>
    </location>
</feature>
<name>A0A328AEK6_9CAUL</name>
<accession>A0A328AEK6</accession>
<proteinExistence type="predicted"/>
<keyword evidence="1" id="KW-0175">Coiled coil</keyword>
<evidence type="ECO:0000313" key="3">
    <source>
        <dbReference type="Proteomes" id="UP000249254"/>
    </source>
</evidence>
<comment type="caution">
    <text evidence="2">The sequence shown here is derived from an EMBL/GenBank/DDBJ whole genome shotgun (WGS) entry which is preliminary data.</text>
</comment>
<evidence type="ECO:0000313" key="2">
    <source>
        <dbReference type="EMBL" id="RAK51198.1"/>
    </source>
</evidence>
<organism evidence="2 3">
    <name type="scientific">Phenylobacterium soli</name>
    <dbReference type="NCBI Taxonomy" id="2170551"/>
    <lineage>
        <taxon>Bacteria</taxon>
        <taxon>Pseudomonadati</taxon>
        <taxon>Pseudomonadota</taxon>
        <taxon>Alphaproteobacteria</taxon>
        <taxon>Caulobacterales</taxon>
        <taxon>Caulobacteraceae</taxon>
        <taxon>Phenylobacterium</taxon>
    </lineage>
</organism>
<keyword evidence="3" id="KW-1185">Reference proteome</keyword>
<dbReference type="RefSeq" id="WP_111530633.1">
    <property type="nucleotide sequence ID" value="NZ_QFYQ01000003.1"/>
</dbReference>
<dbReference type="EMBL" id="QFYQ01000003">
    <property type="protein sequence ID" value="RAK51198.1"/>
    <property type="molecule type" value="Genomic_DNA"/>
</dbReference>